<evidence type="ECO:0000256" key="3">
    <source>
        <dbReference type="ARBA" id="ARBA00013308"/>
    </source>
</evidence>
<accession>A0A0H4PKS6</accession>
<dbReference type="FunFam" id="2.40.50.140:FF:000012">
    <property type="entry name" value="DNA ligase"/>
    <property type="match status" value="1"/>
</dbReference>
<dbReference type="NCBIfam" id="TIGR00575">
    <property type="entry name" value="dnlj"/>
    <property type="match status" value="1"/>
</dbReference>
<dbReference type="Gene3D" id="1.10.287.610">
    <property type="entry name" value="Helix hairpin bin"/>
    <property type="match status" value="1"/>
</dbReference>
<dbReference type="Pfam" id="PF00533">
    <property type="entry name" value="BRCT"/>
    <property type="match status" value="1"/>
</dbReference>
<keyword evidence="10 14" id="KW-0520">NAD</keyword>
<dbReference type="InterPro" id="IPR001679">
    <property type="entry name" value="DNA_ligase"/>
</dbReference>
<protein>
    <recommendedName>
        <fullName evidence="3 14">DNA ligase</fullName>
        <ecNumber evidence="2 14">6.5.1.2</ecNumber>
    </recommendedName>
    <alternativeName>
        <fullName evidence="14">Polydeoxyribonucleotide synthase [NAD(+)]</fullName>
    </alternativeName>
</protein>
<dbReference type="Pfam" id="PF12826">
    <property type="entry name" value="HHH_2"/>
    <property type="match status" value="1"/>
</dbReference>
<evidence type="ECO:0000256" key="10">
    <source>
        <dbReference type="ARBA" id="ARBA00023027"/>
    </source>
</evidence>
<keyword evidence="5 14" id="KW-0235">DNA replication</keyword>
<keyword evidence="17" id="KW-1185">Reference proteome</keyword>
<feature type="binding site" evidence="14">
    <location>
        <position position="293"/>
    </location>
    <ligand>
        <name>NAD(+)</name>
        <dbReference type="ChEBI" id="CHEBI:57540"/>
    </ligand>
</feature>
<dbReference type="InterPro" id="IPR013839">
    <property type="entry name" value="DNAligase_adenylation"/>
</dbReference>
<dbReference type="SMART" id="SM00292">
    <property type="entry name" value="BRCT"/>
    <property type="match status" value="1"/>
</dbReference>
<dbReference type="InterPro" id="IPR012340">
    <property type="entry name" value="NA-bd_OB-fold"/>
</dbReference>
<dbReference type="EMBL" id="CP012040">
    <property type="protein sequence ID" value="AKP53640.1"/>
    <property type="molecule type" value="Genomic_DNA"/>
</dbReference>
<dbReference type="InterPro" id="IPR033136">
    <property type="entry name" value="DNA_ligase_CS"/>
</dbReference>
<dbReference type="GO" id="GO:0005829">
    <property type="term" value="C:cytosol"/>
    <property type="evidence" value="ECO:0007669"/>
    <property type="project" value="TreeGrafter"/>
</dbReference>
<reference evidence="16 17" key="1">
    <citation type="submission" date="2015-07" db="EMBL/GenBank/DDBJ databases">
        <authorList>
            <person name="Kim K.M."/>
        </authorList>
    </citation>
    <scope>NUCLEOTIDE SEQUENCE [LARGE SCALE GENOMIC DNA]</scope>
    <source>
        <strain evidence="16 17">KCTC 12363</strain>
    </source>
</reference>
<gene>
    <name evidence="14" type="primary">ligA</name>
    <name evidence="16" type="ORF">CA2015_4295</name>
</gene>
<comment type="cofactor">
    <cofactor evidence="14">
        <name>Mg(2+)</name>
        <dbReference type="ChEBI" id="CHEBI:18420"/>
    </cofactor>
    <cofactor evidence="14">
        <name>Mn(2+)</name>
        <dbReference type="ChEBI" id="CHEBI:29035"/>
    </cofactor>
</comment>
<evidence type="ECO:0000256" key="11">
    <source>
        <dbReference type="ARBA" id="ARBA00023204"/>
    </source>
</evidence>
<evidence type="ECO:0000256" key="9">
    <source>
        <dbReference type="ARBA" id="ARBA00022842"/>
    </source>
</evidence>
<dbReference type="NCBIfam" id="NF005932">
    <property type="entry name" value="PRK07956.1"/>
    <property type="match status" value="1"/>
</dbReference>
<dbReference type="Proteomes" id="UP000036520">
    <property type="component" value="Chromosome"/>
</dbReference>
<dbReference type="Gene3D" id="1.10.150.20">
    <property type="entry name" value="5' to 3' exonuclease, C-terminal subdomain"/>
    <property type="match status" value="2"/>
</dbReference>
<evidence type="ECO:0000313" key="16">
    <source>
        <dbReference type="EMBL" id="AKP53640.1"/>
    </source>
</evidence>
<evidence type="ECO:0000256" key="2">
    <source>
        <dbReference type="ARBA" id="ARBA00012722"/>
    </source>
</evidence>
<dbReference type="Gene3D" id="6.20.10.30">
    <property type="match status" value="1"/>
</dbReference>
<evidence type="ECO:0000256" key="1">
    <source>
        <dbReference type="ARBA" id="ARBA00004067"/>
    </source>
</evidence>
<dbReference type="Pfam" id="PF03119">
    <property type="entry name" value="DNA_ligase_ZBD"/>
    <property type="match status" value="1"/>
</dbReference>
<evidence type="ECO:0000256" key="7">
    <source>
        <dbReference type="ARBA" id="ARBA00022763"/>
    </source>
</evidence>
<dbReference type="STRING" id="320787.CA2015_4295"/>
<dbReference type="InterPro" id="IPR001357">
    <property type="entry name" value="BRCT_dom"/>
</dbReference>
<dbReference type="GO" id="GO:0006281">
    <property type="term" value="P:DNA repair"/>
    <property type="evidence" value="ECO:0007669"/>
    <property type="project" value="UniProtKB-KW"/>
</dbReference>
<feature type="binding site" evidence="14">
    <location>
        <begin position="37"/>
        <end position="41"/>
    </location>
    <ligand>
        <name>NAD(+)</name>
        <dbReference type="ChEBI" id="CHEBI:57540"/>
    </ligand>
</feature>
<dbReference type="PANTHER" id="PTHR23389:SF9">
    <property type="entry name" value="DNA LIGASE"/>
    <property type="match status" value="1"/>
</dbReference>
<proteinExistence type="inferred from homology"/>
<evidence type="ECO:0000313" key="17">
    <source>
        <dbReference type="Proteomes" id="UP000036520"/>
    </source>
</evidence>
<dbReference type="SUPFAM" id="SSF50249">
    <property type="entry name" value="Nucleic acid-binding proteins"/>
    <property type="match status" value="1"/>
</dbReference>
<dbReference type="SMART" id="SM00532">
    <property type="entry name" value="LIGANc"/>
    <property type="match status" value="1"/>
</dbReference>
<evidence type="ECO:0000259" key="15">
    <source>
        <dbReference type="PROSITE" id="PS50172"/>
    </source>
</evidence>
<evidence type="ECO:0000256" key="5">
    <source>
        <dbReference type="ARBA" id="ARBA00022705"/>
    </source>
</evidence>
<dbReference type="Pfam" id="PF03120">
    <property type="entry name" value="OB_DNA_ligase"/>
    <property type="match status" value="1"/>
</dbReference>
<dbReference type="PIRSF" id="PIRSF001604">
    <property type="entry name" value="LigA"/>
    <property type="match status" value="1"/>
</dbReference>
<name>A0A0H4PKS6_9BACT</name>
<dbReference type="OrthoDB" id="9759736at2"/>
<feature type="binding site" evidence="14">
    <location>
        <position position="429"/>
    </location>
    <ligand>
        <name>Zn(2+)</name>
        <dbReference type="ChEBI" id="CHEBI:29105"/>
    </ligand>
</feature>
<evidence type="ECO:0000256" key="12">
    <source>
        <dbReference type="ARBA" id="ARBA00034005"/>
    </source>
</evidence>
<evidence type="ECO:0000256" key="4">
    <source>
        <dbReference type="ARBA" id="ARBA00022598"/>
    </source>
</evidence>
<comment type="similarity">
    <text evidence="13 14">Belongs to the NAD-dependent DNA ligase family. LigA subfamily.</text>
</comment>
<dbReference type="Gene3D" id="3.40.50.10190">
    <property type="entry name" value="BRCT domain"/>
    <property type="match status" value="1"/>
</dbReference>
<organism evidence="16 17">
    <name type="scientific">Cyclobacterium amurskyense</name>
    <dbReference type="NCBI Taxonomy" id="320787"/>
    <lineage>
        <taxon>Bacteria</taxon>
        <taxon>Pseudomonadati</taxon>
        <taxon>Bacteroidota</taxon>
        <taxon>Cytophagia</taxon>
        <taxon>Cytophagales</taxon>
        <taxon>Cyclobacteriaceae</taxon>
        <taxon>Cyclobacterium</taxon>
    </lineage>
</organism>
<dbReference type="InterPro" id="IPR041663">
    <property type="entry name" value="DisA/LigA_HHH"/>
</dbReference>
<dbReference type="InterPro" id="IPR010994">
    <property type="entry name" value="RuvA_2-like"/>
</dbReference>
<feature type="binding site" evidence="14">
    <location>
        <position position="435"/>
    </location>
    <ligand>
        <name>Zn(2+)</name>
        <dbReference type="ChEBI" id="CHEBI:29105"/>
    </ligand>
</feature>
<feature type="binding site" evidence="14">
    <location>
        <begin position="86"/>
        <end position="87"/>
    </location>
    <ligand>
        <name>NAD(+)</name>
        <dbReference type="ChEBI" id="CHEBI:57540"/>
    </ligand>
</feature>
<dbReference type="HAMAP" id="MF_01588">
    <property type="entry name" value="DNA_ligase_A"/>
    <property type="match status" value="1"/>
</dbReference>
<feature type="domain" description="BRCT" evidence="15">
    <location>
        <begin position="741"/>
        <end position="825"/>
    </location>
</feature>
<dbReference type="SUPFAM" id="SSF52113">
    <property type="entry name" value="BRCT domain"/>
    <property type="match status" value="1"/>
</dbReference>
<evidence type="ECO:0000256" key="13">
    <source>
        <dbReference type="ARBA" id="ARBA00060881"/>
    </source>
</evidence>
<keyword evidence="14" id="KW-0464">Manganese</keyword>
<dbReference type="CDD" id="cd17748">
    <property type="entry name" value="BRCT_DNA_ligase_like"/>
    <property type="match status" value="1"/>
</dbReference>
<evidence type="ECO:0000256" key="6">
    <source>
        <dbReference type="ARBA" id="ARBA00022723"/>
    </source>
</evidence>
<feature type="binding site" evidence="14">
    <location>
        <position position="411"/>
    </location>
    <ligand>
        <name>Zn(2+)</name>
        <dbReference type="ChEBI" id="CHEBI:29105"/>
    </ligand>
</feature>
<feature type="binding site" evidence="14">
    <location>
        <position position="117"/>
    </location>
    <ligand>
        <name>NAD(+)</name>
        <dbReference type="ChEBI" id="CHEBI:57540"/>
    </ligand>
</feature>
<dbReference type="Gene3D" id="2.40.50.140">
    <property type="entry name" value="Nucleic acid-binding proteins"/>
    <property type="match status" value="1"/>
</dbReference>
<dbReference type="CDD" id="cd00114">
    <property type="entry name" value="LIGANc"/>
    <property type="match status" value="1"/>
</dbReference>
<keyword evidence="7 14" id="KW-0227">DNA damage</keyword>
<dbReference type="Gene3D" id="3.30.470.30">
    <property type="entry name" value="DNA ligase/mRNA capping enzyme"/>
    <property type="match status" value="1"/>
</dbReference>
<dbReference type="RefSeq" id="WP_048643722.1">
    <property type="nucleotide sequence ID" value="NZ_CP012040.1"/>
</dbReference>
<dbReference type="GO" id="GO:0006260">
    <property type="term" value="P:DNA replication"/>
    <property type="evidence" value="ECO:0007669"/>
    <property type="project" value="UniProtKB-KW"/>
</dbReference>
<dbReference type="InterPro" id="IPR036420">
    <property type="entry name" value="BRCT_dom_sf"/>
</dbReference>
<dbReference type="GO" id="GO:0046872">
    <property type="term" value="F:metal ion binding"/>
    <property type="evidence" value="ECO:0007669"/>
    <property type="project" value="UniProtKB-KW"/>
</dbReference>
<comment type="catalytic activity">
    <reaction evidence="12 14">
        <text>NAD(+) + (deoxyribonucleotide)n-3'-hydroxyl + 5'-phospho-(deoxyribonucleotide)m = (deoxyribonucleotide)n+m + AMP + beta-nicotinamide D-nucleotide.</text>
        <dbReference type="EC" id="6.5.1.2"/>
    </reaction>
</comment>
<dbReference type="KEGG" id="camu:CA2015_4295"/>
<evidence type="ECO:0000256" key="8">
    <source>
        <dbReference type="ARBA" id="ARBA00022833"/>
    </source>
</evidence>
<feature type="binding site" evidence="14">
    <location>
        <position position="140"/>
    </location>
    <ligand>
        <name>NAD(+)</name>
        <dbReference type="ChEBI" id="CHEBI:57540"/>
    </ligand>
</feature>
<keyword evidence="6 14" id="KW-0479">Metal-binding</keyword>
<dbReference type="PANTHER" id="PTHR23389">
    <property type="entry name" value="CHROMOSOME TRANSMISSION FIDELITY FACTOR 18"/>
    <property type="match status" value="1"/>
</dbReference>
<sequence>MNKVNKKEAGKLIDELTREINHYNHLYYQEDKSEISDFDFDQLLDKLIQLENEYPDLKKEDSPTQRVGGTITKNFETAEHSVRMLSLGNTYSKEELIAFDERVAKGLEHRNYNYLCELKFDGVAISLVYENGVLTRAVTRGDGYKGDVVTENVKTIRTIPLVIKDQENLPSYFEARGEIFLSKQGFEKINAERLESGESLLANPRNTASGTLKMQDSSVVAKRRLNCYLYQLIADDYGIIEHGESLQLLENWGFNVSPTYKQCQNLDEVLAYIEYWREKRHHLSVETDGVVIKVNDYRQQEELGFTAKIPKWAIAFKYQAESAESTLLSIQYQVGRTGAITPVANLSPVSLAGTTVKRASLHNANEIERLDLHEGDTVNVEKGGEIIPKITGVVLERRISGSKPIVYIKHCPECGTLLERNEGEAKHFCPNDEACPPQVLGRIEHFVSKRAMNIDSLGTERLRALIQQGYVQDLADLYYLPEKKGELLGLEVSDDQYSKNSDGYLYVSLKKALYAISQHLTLKEIDSFIDTHENYSLHEKVSEFINFVKNTGKKAKSNLDSIKKLDALLDKGEFDLVEDFVPVAYILYILTGNENSLAEFTGKTKNKNSVHEIVINDTVDLFGGAMDQINKLKGSTFQEGVIKNMLDGIAQSTSQPFPKVLFGLGIRNIGENTAILLAKHFQNIENLEKASAEELLEINGVGETLVQSIGLFFSKEKNRMIIDKLKAKGLQFQLSEKETQLESTILEGKKILASGRLNHFKRDEIMDFVASHGGTYSKSVSKNLDFIIEGEEMGPSKKEKARKLNIPLISEESFLEMCGKNKEIK</sequence>
<dbReference type="FunFam" id="3.30.470.30:FF:000001">
    <property type="entry name" value="DNA ligase"/>
    <property type="match status" value="1"/>
</dbReference>
<keyword evidence="11 14" id="KW-0234">DNA repair</keyword>
<feature type="binding site" evidence="14">
    <location>
        <position position="317"/>
    </location>
    <ligand>
        <name>NAD(+)</name>
        <dbReference type="ChEBI" id="CHEBI:57540"/>
    </ligand>
</feature>
<dbReference type="InterPro" id="IPR013840">
    <property type="entry name" value="DNAligase_N"/>
</dbReference>
<dbReference type="PROSITE" id="PS01056">
    <property type="entry name" value="DNA_LIGASE_N2"/>
    <property type="match status" value="1"/>
</dbReference>
<dbReference type="AlphaFoldDB" id="A0A0H4PKS6"/>
<dbReference type="EC" id="6.5.1.2" evidence="2 14"/>
<dbReference type="SUPFAM" id="SSF47781">
    <property type="entry name" value="RuvA domain 2-like"/>
    <property type="match status" value="2"/>
</dbReference>
<dbReference type="InterPro" id="IPR004149">
    <property type="entry name" value="Znf_DNAligase_C4"/>
</dbReference>
<dbReference type="InterPro" id="IPR004150">
    <property type="entry name" value="NAD_DNA_ligase_OB"/>
</dbReference>
<dbReference type="FunFam" id="1.10.150.20:FF:000006">
    <property type="entry name" value="DNA ligase"/>
    <property type="match status" value="1"/>
</dbReference>
<dbReference type="Pfam" id="PF01653">
    <property type="entry name" value="DNA_ligase_aden"/>
    <property type="match status" value="1"/>
</dbReference>
<dbReference type="PROSITE" id="PS50172">
    <property type="entry name" value="BRCT"/>
    <property type="match status" value="1"/>
</dbReference>
<keyword evidence="9 14" id="KW-0460">Magnesium</keyword>
<dbReference type="SUPFAM" id="SSF56091">
    <property type="entry name" value="DNA ligase/mRNA capping enzyme, catalytic domain"/>
    <property type="match status" value="1"/>
</dbReference>
<feature type="active site" description="N6-AMP-lysine intermediate" evidence="14">
    <location>
        <position position="119"/>
    </location>
</feature>
<feature type="binding site" evidence="14">
    <location>
        <position position="178"/>
    </location>
    <ligand>
        <name>NAD(+)</name>
        <dbReference type="ChEBI" id="CHEBI:57540"/>
    </ligand>
</feature>
<evidence type="ECO:0000256" key="14">
    <source>
        <dbReference type="HAMAP-Rule" id="MF_01588"/>
    </source>
</evidence>
<dbReference type="PATRIC" id="fig|320787.5.peg.4709"/>
<keyword evidence="4 14" id="KW-0436">Ligase</keyword>
<dbReference type="GO" id="GO:0003911">
    <property type="term" value="F:DNA ligase (NAD+) activity"/>
    <property type="evidence" value="ECO:0007669"/>
    <property type="project" value="UniProtKB-UniRule"/>
</dbReference>
<keyword evidence="8 14" id="KW-0862">Zinc</keyword>
<feature type="binding site" evidence="14">
    <location>
        <position position="414"/>
    </location>
    <ligand>
        <name>Zn(2+)</name>
        <dbReference type="ChEBI" id="CHEBI:29105"/>
    </ligand>
</feature>
<comment type="function">
    <text evidence="1 14">DNA ligase that catalyzes the formation of phosphodiester linkages between 5'-phosphoryl and 3'-hydroxyl groups in double-stranded DNA using NAD as a coenzyme and as the energy source for the reaction. It is essential for DNA replication and repair of damaged DNA.</text>
</comment>